<protein>
    <submittedName>
        <fullName evidence="4">NAD(P)-binding protein</fullName>
    </submittedName>
</protein>
<proteinExistence type="inferred from homology"/>
<comment type="similarity">
    <text evidence="2">Belongs to the NAD(P)-dependent epimerase/dehydratase family. Dihydroflavonol-4-reductase subfamily.</text>
</comment>
<dbReference type="AlphaFoldDB" id="A0A6A6S013"/>
<evidence type="ECO:0000313" key="4">
    <source>
        <dbReference type="EMBL" id="KAF2641169.1"/>
    </source>
</evidence>
<dbReference type="PANTHER" id="PTHR10366">
    <property type="entry name" value="NAD DEPENDENT EPIMERASE/DEHYDRATASE"/>
    <property type="match status" value="1"/>
</dbReference>
<reference evidence="4" key="1">
    <citation type="journal article" date="2020" name="Stud. Mycol.">
        <title>101 Dothideomycetes genomes: a test case for predicting lifestyles and emergence of pathogens.</title>
        <authorList>
            <person name="Haridas S."/>
            <person name="Albert R."/>
            <person name="Binder M."/>
            <person name="Bloem J."/>
            <person name="Labutti K."/>
            <person name="Salamov A."/>
            <person name="Andreopoulos B."/>
            <person name="Baker S."/>
            <person name="Barry K."/>
            <person name="Bills G."/>
            <person name="Bluhm B."/>
            <person name="Cannon C."/>
            <person name="Castanera R."/>
            <person name="Culley D."/>
            <person name="Daum C."/>
            <person name="Ezra D."/>
            <person name="Gonzalez J."/>
            <person name="Henrissat B."/>
            <person name="Kuo A."/>
            <person name="Liang C."/>
            <person name="Lipzen A."/>
            <person name="Lutzoni F."/>
            <person name="Magnuson J."/>
            <person name="Mondo S."/>
            <person name="Nolan M."/>
            <person name="Ohm R."/>
            <person name="Pangilinan J."/>
            <person name="Park H.-J."/>
            <person name="Ramirez L."/>
            <person name="Alfaro M."/>
            <person name="Sun H."/>
            <person name="Tritt A."/>
            <person name="Yoshinaga Y."/>
            <person name="Zwiers L.-H."/>
            <person name="Turgeon B."/>
            <person name="Goodwin S."/>
            <person name="Spatafora J."/>
            <person name="Crous P."/>
            <person name="Grigoriev I."/>
        </authorList>
    </citation>
    <scope>NUCLEOTIDE SEQUENCE</scope>
    <source>
        <strain evidence="4">CBS 473.64</strain>
    </source>
</reference>
<dbReference type="SUPFAM" id="SSF51735">
    <property type="entry name" value="NAD(P)-binding Rossmann-fold domains"/>
    <property type="match status" value="1"/>
</dbReference>
<accession>A0A6A6S013</accession>
<gene>
    <name evidence="4" type="ORF">P280DRAFT_468830</name>
</gene>
<dbReference type="InterPro" id="IPR036291">
    <property type="entry name" value="NAD(P)-bd_dom_sf"/>
</dbReference>
<dbReference type="InterPro" id="IPR001509">
    <property type="entry name" value="Epimerase_deHydtase"/>
</dbReference>
<dbReference type="InterPro" id="IPR050425">
    <property type="entry name" value="NAD(P)_dehydrat-like"/>
</dbReference>
<dbReference type="OrthoDB" id="2735536at2759"/>
<dbReference type="GO" id="GO:0016616">
    <property type="term" value="F:oxidoreductase activity, acting on the CH-OH group of donors, NAD or NADP as acceptor"/>
    <property type="evidence" value="ECO:0007669"/>
    <property type="project" value="TreeGrafter"/>
</dbReference>
<dbReference type="EMBL" id="MU006783">
    <property type="protein sequence ID" value="KAF2641169.1"/>
    <property type="molecule type" value="Genomic_DNA"/>
</dbReference>
<evidence type="ECO:0000256" key="1">
    <source>
        <dbReference type="ARBA" id="ARBA00023002"/>
    </source>
</evidence>
<dbReference type="PANTHER" id="PTHR10366:SF564">
    <property type="entry name" value="STEROL-4-ALPHA-CARBOXYLATE 3-DEHYDROGENASE, DECARBOXYLATING"/>
    <property type="match status" value="1"/>
</dbReference>
<name>A0A6A6S013_9PLEO</name>
<dbReference type="Gene3D" id="3.40.50.720">
    <property type="entry name" value="NAD(P)-binding Rossmann-like Domain"/>
    <property type="match status" value="1"/>
</dbReference>
<evidence type="ECO:0000259" key="3">
    <source>
        <dbReference type="Pfam" id="PF01370"/>
    </source>
</evidence>
<sequence>MATTDRGIVAITGANGTIGFASVVHAVRLGYRVRCIVRREAAIATIRNGPSLQQYADQVEYAIVPDNTAPGSYDDALKGARNVVHIAGVWPKPDYHPDNEIWYPFVKSMENILSAAEKAGTVRRIVFTQAGAALVNPDDGDTLGTAMGRELNEYVQVNPQSASFRPPLKSSHHAYCGAKAYCMAYLKSAKAAKKFPFSIVQVIPGTVIGPSELVTDASGASEGMDRMSRALLFNDPKPRYAFGFVHVDDCARVHIEALDEEKVPEEKIPDWFVAAAPSVKGMDGIEVWKEAGDKLEKSFEGQVNSGTFTIGKHNLPINMPFYVNSTLTERMLLDGKGFRGLPECAEEVGKWYVNLAEGKS</sequence>
<keyword evidence="1" id="KW-0560">Oxidoreductase</keyword>
<evidence type="ECO:0000256" key="2">
    <source>
        <dbReference type="ARBA" id="ARBA00023445"/>
    </source>
</evidence>
<dbReference type="Pfam" id="PF01370">
    <property type="entry name" value="Epimerase"/>
    <property type="match status" value="1"/>
</dbReference>
<evidence type="ECO:0000313" key="5">
    <source>
        <dbReference type="Proteomes" id="UP000799753"/>
    </source>
</evidence>
<organism evidence="4 5">
    <name type="scientific">Massarina eburnea CBS 473.64</name>
    <dbReference type="NCBI Taxonomy" id="1395130"/>
    <lineage>
        <taxon>Eukaryota</taxon>
        <taxon>Fungi</taxon>
        <taxon>Dikarya</taxon>
        <taxon>Ascomycota</taxon>
        <taxon>Pezizomycotina</taxon>
        <taxon>Dothideomycetes</taxon>
        <taxon>Pleosporomycetidae</taxon>
        <taxon>Pleosporales</taxon>
        <taxon>Massarineae</taxon>
        <taxon>Massarinaceae</taxon>
        <taxon>Massarina</taxon>
    </lineage>
</organism>
<dbReference type="Proteomes" id="UP000799753">
    <property type="component" value="Unassembled WGS sequence"/>
</dbReference>
<keyword evidence="5" id="KW-1185">Reference proteome</keyword>
<feature type="domain" description="NAD-dependent epimerase/dehydratase" evidence="3">
    <location>
        <begin position="9"/>
        <end position="261"/>
    </location>
</feature>